<reference evidence="1 2" key="1">
    <citation type="submission" date="2015-10" db="EMBL/GenBank/DDBJ databases">
        <title>Draft genome sequence of Streptomyces yokosukanensis DSM 40224, type strain for the species Streptomyces yokosukanensis.</title>
        <authorList>
            <person name="Ruckert C."/>
            <person name="Winkler A."/>
            <person name="Kalinowski J."/>
            <person name="Kampfer P."/>
            <person name="Glaeser S."/>
        </authorList>
    </citation>
    <scope>NUCLEOTIDE SEQUENCE [LARGE SCALE GENOMIC DNA]</scope>
    <source>
        <strain evidence="1 2">DSM 40224</strain>
    </source>
</reference>
<dbReference type="EMBL" id="LMWN01000142">
    <property type="protein sequence ID" value="KUM93322.1"/>
    <property type="molecule type" value="Genomic_DNA"/>
</dbReference>
<comment type="caution">
    <text evidence="1">The sequence shown here is derived from an EMBL/GenBank/DDBJ whole genome shotgun (WGS) entry which is preliminary data.</text>
</comment>
<dbReference type="AlphaFoldDB" id="A0A117PV71"/>
<sequence length="124" mass="13329">MAILKTYARLWSEDLDRALPPLVELVGEDPHLRFEFGEVELGAVGDFLVIAGPADAAAKLPKATTTVIVSDLGEVGTVLASHGAEVTFGPVQGPTGSYLFARHADGSEVEYVQWKPELEARIIR</sequence>
<evidence type="ECO:0000313" key="1">
    <source>
        <dbReference type="EMBL" id="KUM93322.1"/>
    </source>
</evidence>
<gene>
    <name evidence="1" type="ORF">AQI95_43890</name>
</gene>
<dbReference type="Proteomes" id="UP000053127">
    <property type="component" value="Unassembled WGS sequence"/>
</dbReference>
<dbReference type="Gene3D" id="3.10.180.10">
    <property type="entry name" value="2,3-Dihydroxybiphenyl 1,2-Dioxygenase, domain 1"/>
    <property type="match status" value="1"/>
</dbReference>
<dbReference type="STRING" id="67386.AQI95_43890"/>
<organism evidence="1 2">
    <name type="scientific">Streptomyces yokosukanensis</name>
    <dbReference type="NCBI Taxonomy" id="67386"/>
    <lineage>
        <taxon>Bacteria</taxon>
        <taxon>Bacillati</taxon>
        <taxon>Actinomycetota</taxon>
        <taxon>Actinomycetes</taxon>
        <taxon>Kitasatosporales</taxon>
        <taxon>Streptomycetaceae</taxon>
        <taxon>Streptomyces</taxon>
    </lineage>
</organism>
<dbReference type="RefSeq" id="WP_067137079.1">
    <property type="nucleotide sequence ID" value="NZ_JBFACD010000107.1"/>
</dbReference>
<dbReference type="InterPro" id="IPR029068">
    <property type="entry name" value="Glyas_Bleomycin-R_OHBP_Dase"/>
</dbReference>
<dbReference type="OrthoDB" id="1492945at2"/>
<name>A0A117PV71_9ACTN</name>
<protein>
    <submittedName>
        <fullName evidence="1">Glyoxalase</fullName>
    </submittedName>
</protein>
<keyword evidence="2" id="KW-1185">Reference proteome</keyword>
<evidence type="ECO:0000313" key="2">
    <source>
        <dbReference type="Proteomes" id="UP000053127"/>
    </source>
</evidence>
<accession>A0A117PV71</accession>
<dbReference type="SUPFAM" id="SSF54593">
    <property type="entry name" value="Glyoxalase/Bleomycin resistance protein/Dihydroxybiphenyl dioxygenase"/>
    <property type="match status" value="1"/>
</dbReference>
<proteinExistence type="predicted"/>